<keyword evidence="7" id="KW-1185">Reference proteome</keyword>
<dbReference type="GO" id="GO:0005634">
    <property type="term" value="C:nucleus"/>
    <property type="evidence" value="ECO:0007669"/>
    <property type="project" value="UniProtKB-ARBA"/>
</dbReference>
<keyword evidence="3" id="KW-0804">Transcription</keyword>
<accession>A0ABD3CJA4</accession>
<proteinExistence type="predicted"/>
<feature type="domain" description="NAC" evidence="5">
    <location>
        <begin position="29"/>
        <end position="181"/>
    </location>
</feature>
<evidence type="ECO:0000256" key="3">
    <source>
        <dbReference type="ARBA" id="ARBA00023163"/>
    </source>
</evidence>
<dbReference type="EMBL" id="JAVIJP010000034">
    <property type="protein sequence ID" value="KAL3629639.1"/>
    <property type="molecule type" value="Genomic_DNA"/>
</dbReference>
<keyword evidence="2" id="KW-0238">DNA-binding</keyword>
<dbReference type="PANTHER" id="PTHR31744">
    <property type="entry name" value="PROTEIN CUP-SHAPED COTYLEDON 2-RELATED"/>
    <property type="match status" value="1"/>
</dbReference>
<dbReference type="AlphaFoldDB" id="A0ABD3CJA4"/>
<name>A0ABD3CJA4_9LAMI</name>
<protein>
    <recommendedName>
        <fullName evidence="5">NAC domain-containing protein</fullName>
    </recommendedName>
</protein>
<dbReference type="InterPro" id="IPR036093">
    <property type="entry name" value="NAC_dom_sf"/>
</dbReference>
<dbReference type="Gene3D" id="2.170.150.80">
    <property type="entry name" value="NAC domain"/>
    <property type="match status" value="1"/>
</dbReference>
<evidence type="ECO:0000259" key="5">
    <source>
        <dbReference type="PROSITE" id="PS51005"/>
    </source>
</evidence>
<dbReference type="GO" id="GO:0000976">
    <property type="term" value="F:transcription cis-regulatory region binding"/>
    <property type="evidence" value="ECO:0007669"/>
    <property type="project" value="UniProtKB-ARBA"/>
</dbReference>
<dbReference type="Pfam" id="PF02365">
    <property type="entry name" value="NAM"/>
    <property type="match status" value="1"/>
</dbReference>
<dbReference type="InterPro" id="IPR003441">
    <property type="entry name" value="NAC-dom"/>
</dbReference>
<dbReference type="PROSITE" id="PS51005">
    <property type="entry name" value="NAC"/>
    <property type="match status" value="1"/>
</dbReference>
<keyword evidence="1" id="KW-0805">Transcription regulation</keyword>
<evidence type="ECO:0000256" key="2">
    <source>
        <dbReference type="ARBA" id="ARBA00023125"/>
    </source>
</evidence>
<evidence type="ECO:0000256" key="4">
    <source>
        <dbReference type="ARBA" id="ARBA00023242"/>
    </source>
</evidence>
<organism evidence="6 7">
    <name type="scientific">Castilleja foliolosa</name>
    <dbReference type="NCBI Taxonomy" id="1961234"/>
    <lineage>
        <taxon>Eukaryota</taxon>
        <taxon>Viridiplantae</taxon>
        <taxon>Streptophyta</taxon>
        <taxon>Embryophyta</taxon>
        <taxon>Tracheophyta</taxon>
        <taxon>Spermatophyta</taxon>
        <taxon>Magnoliopsida</taxon>
        <taxon>eudicotyledons</taxon>
        <taxon>Gunneridae</taxon>
        <taxon>Pentapetalae</taxon>
        <taxon>asterids</taxon>
        <taxon>lamiids</taxon>
        <taxon>Lamiales</taxon>
        <taxon>Orobanchaceae</taxon>
        <taxon>Pedicularideae</taxon>
        <taxon>Castillejinae</taxon>
        <taxon>Castilleja</taxon>
    </lineage>
</organism>
<dbReference type="SUPFAM" id="SSF101941">
    <property type="entry name" value="NAC domain"/>
    <property type="match status" value="1"/>
</dbReference>
<gene>
    <name evidence="6" type="ORF">CASFOL_026861</name>
</gene>
<evidence type="ECO:0000313" key="6">
    <source>
        <dbReference type="EMBL" id="KAL3629639.1"/>
    </source>
</evidence>
<dbReference type="Proteomes" id="UP001632038">
    <property type="component" value="Unassembled WGS sequence"/>
</dbReference>
<evidence type="ECO:0000256" key="1">
    <source>
        <dbReference type="ARBA" id="ARBA00023015"/>
    </source>
</evidence>
<sequence length="376" mass="43440">MEGGLLLRSTSVAGPCVEEDDDELATVELPPGFRFHPTDEEIIMHYLLNKVIDRRFRARAIAEADLNKCEPWDLPKKAKEGEKEWFFYFQRDRKYPTGMRTNRATESGYWKATGKDKEIHYNSKNCLVGMKKTLVFYKGRAPKGDKTNWVMHEYRLEGNFSSYNISRPAKEEFVVCRVFHKNSGIRKIPVGLELARIDSFVDRLLDIPTLPPLVEYNCSSINEQDGSRAFLSNHKLQYLQYEPKHFFIPQNINIPFSNPRDIVESPKLYPQITLPTPVVSYEAQTSFGYQNHELGYPPNVFHLKAPKMEHFSSNNDSFISHSQETGHIMENMASEITSFRSNGDNESRVNKLFDDHELEGLGFSPDISDLDSFWSY</sequence>
<comment type="caution">
    <text evidence="6">The sequence shown here is derived from an EMBL/GenBank/DDBJ whole genome shotgun (WGS) entry which is preliminary data.</text>
</comment>
<dbReference type="FunFam" id="2.170.150.80:FF:000006">
    <property type="entry name" value="NAC domain-containing protein 100-like"/>
    <property type="match status" value="1"/>
</dbReference>
<evidence type="ECO:0000313" key="7">
    <source>
        <dbReference type="Proteomes" id="UP001632038"/>
    </source>
</evidence>
<dbReference type="PANTHER" id="PTHR31744:SF92">
    <property type="entry name" value="NAC DOMAIN-CONTAINING PROTEIN 87"/>
    <property type="match status" value="1"/>
</dbReference>
<keyword evidence="4" id="KW-0539">Nucleus</keyword>
<reference evidence="7" key="1">
    <citation type="journal article" date="2024" name="IScience">
        <title>Strigolactones Initiate the Formation of Haustorium-like Structures in Castilleja.</title>
        <authorList>
            <person name="Buerger M."/>
            <person name="Peterson D."/>
            <person name="Chory J."/>
        </authorList>
    </citation>
    <scope>NUCLEOTIDE SEQUENCE [LARGE SCALE GENOMIC DNA]</scope>
</reference>